<reference evidence="1 2" key="1">
    <citation type="submission" date="2016-10" db="EMBL/GenBank/DDBJ databases">
        <authorList>
            <person name="de Groot N.N."/>
        </authorList>
    </citation>
    <scope>NUCLEOTIDE SEQUENCE [LARGE SCALE GENOMIC DNA]</scope>
    <source>
        <strain evidence="1 2">DSM 13760</strain>
    </source>
</reference>
<dbReference type="Proteomes" id="UP000198948">
    <property type="component" value="Unassembled WGS sequence"/>
</dbReference>
<proteinExistence type="predicted"/>
<name>A0A1H9QUL7_9LACT</name>
<evidence type="ECO:0000313" key="1">
    <source>
        <dbReference type="EMBL" id="SER64130.1"/>
    </source>
</evidence>
<accession>A0A1H9QUL7</accession>
<dbReference type="OrthoDB" id="7596169at2"/>
<dbReference type="EMBL" id="FOHA01000002">
    <property type="protein sequence ID" value="SER64130.1"/>
    <property type="molecule type" value="Genomic_DNA"/>
</dbReference>
<dbReference type="STRING" id="142588.SAMN04488559_102295"/>
<organism evidence="1 2">
    <name type="scientific">Isobaculum melis</name>
    <dbReference type="NCBI Taxonomy" id="142588"/>
    <lineage>
        <taxon>Bacteria</taxon>
        <taxon>Bacillati</taxon>
        <taxon>Bacillota</taxon>
        <taxon>Bacilli</taxon>
        <taxon>Lactobacillales</taxon>
        <taxon>Carnobacteriaceae</taxon>
        <taxon>Isobaculum</taxon>
    </lineage>
</organism>
<dbReference type="RefSeq" id="WP_092650267.1">
    <property type="nucleotide sequence ID" value="NZ_FOHA01000002.1"/>
</dbReference>
<dbReference type="AlphaFoldDB" id="A0A1H9QUL7"/>
<keyword evidence="2" id="KW-1185">Reference proteome</keyword>
<evidence type="ECO:0000313" key="2">
    <source>
        <dbReference type="Proteomes" id="UP000198948"/>
    </source>
</evidence>
<gene>
    <name evidence="1" type="ORF">SAMN04488559_102295</name>
</gene>
<protein>
    <submittedName>
        <fullName evidence="1">Uncharacterized protein</fullName>
    </submittedName>
</protein>
<sequence>MEVVDIKFLKEETLNLKEMMKKHNIGTEYIAPRYVFFKIINYQGIETHQLAAIKGLEKMAQLRNIVRDKRIELWAKQDNVTREELLKSHGWADKFMGYSVIPEAMEAEPVDPTDFFKEYQHADDEYEESYCYAFISPPSGENPTGRKDFKSLNQLLFPNQQDLIIYRWNDDWSDYFNAGKEWWGTFYWTIYDPSFSRMTVIGASKTD</sequence>